<dbReference type="Proteomes" id="UP000198577">
    <property type="component" value="Unassembled WGS sequence"/>
</dbReference>
<dbReference type="EMBL" id="FOXR01000076">
    <property type="protein sequence ID" value="SFQ49038.1"/>
    <property type="molecule type" value="Genomic_DNA"/>
</dbReference>
<evidence type="ECO:0000259" key="1">
    <source>
        <dbReference type="Pfam" id="PF13936"/>
    </source>
</evidence>
<dbReference type="STRING" id="937334.SAMN05444406_1762"/>
<proteinExistence type="predicted"/>
<dbReference type="Pfam" id="PF13936">
    <property type="entry name" value="HTH_38"/>
    <property type="match status" value="1"/>
</dbReference>
<reference evidence="2 3" key="1">
    <citation type="submission" date="2016-10" db="EMBL/GenBank/DDBJ databases">
        <authorList>
            <person name="de Groot N.N."/>
        </authorList>
    </citation>
    <scope>NUCLEOTIDE SEQUENCE [LARGE SCALE GENOMIC DNA]</scope>
    <source>
        <strain evidence="2 3">DSM 20678</strain>
    </source>
</reference>
<accession>A0A1I5YXR8</accession>
<sequence length="161" mass="18893">MPKFKHLTLAERKAIENYLNDSLSFKAIAKELGKDCTTISKEVRKHITQKKTGAYGRAFNNCTHRFDCTHSYLCDSGNCRNHYCRFCSKCYLVCPDYEEYLCLCFQNHIMYVMAAKILKAVHLKNLSMLKKMLIKSINYYSLNHEMESLLMRKRFYGLITS</sequence>
<evidence type="ECO:0000313" key="3">
    <source>
        <dbReference type="Proteomes" id="UP000198577"/>
    </source>
</evidence>
<keyword evidence="3" id="KW-1185">Reference proteome</keyword>
<gene>
    <name evidence="2" type="ORF">SAMN05444406_1762</name>
</gene>
<protein>
    <submittedName>
        <fullName evidence="2">Helix-turn-helix domain-containing protein</fullName>
    </submittedName>
</protein>
<dbReference type="AlphaFoldDB" id="A0A1I5YXR8"/>
<name>A0A1I5YXR8_9FIRM</name>
<dbReference type="OrthoDB" id="9776104at2"/>
<dbReference type="InterPro" id="IPR025246">
    <property type="entry name" value="IS30-like_HTH"/>
</dbReference>
<feature type="domain" description="Transposase IS30-like HTH" evidence="1">
    <location>
        <begin position="3"/>
        <end position="46"/>
    </location>
</feature>
<evidence type="ECO:0000313" key="2">
    <source>
        <dbReference type="EMBL" id="SFQ49038.1"/>
    </source>
</evidence>
<organism evidence="2 3">
    <name type="scientific">Caldicoprobacter faecalis</name>
    <dbReference type="NCBI Taxonomy" id="937334"/>
    <lineage>
        <taxon>Bacteria</taxon>
        <taxon>Bacillati</taxon>
        <taxon>Bacillota</taxon>
        <taxon>Clostridia</taxon>
        <taxon>Caldicoprobacterales</taxon>
        <taxon>Caldicoprobacteraceae</taxon>
        <taxon>Caldicoprobacter</taxon>
    </lineage>
</organism>